<feature type="compositionally biased region" description="Basic residues" evidence="1">
    <location>
        <begin position="148"/>
        <end position="162"/>
    </location>
</feature>
<dbReference type="OrthoDB" id="6781095at2759"/>
<accession>A0A6J8E0V7</accession>
<protein>
    <submittedName>
        <fullName evidence="2">Uncharacterized protein</fullName>
    </submittedName>
</protein>
<organism evidence="2 3">
    <name type="scientific">Mytilus coruscus</name>
    <name type="common">Sea mussel</name>
    <dbReference type="NCBI Taxonomy" id="42192"/>
    <lineage>
        <taxon>Eukaryota</taxon>
        <taxon>Metazoa</taxon>
        <taxon>Spiralia</taxon>
        <taxon>Lophotrochozoa</taxon>
        <taxon>Mollusca</taxon>
        <taxon>Bivalvia</taxon>
        <taxon>Autobranchia</taxon>
        <taxon>Pteriomorphia</taxon>
        <taxon>Mytilida</taxon>
        <taxon>Mytiloidea</taxon>
        <taxon>Mytilidae</taxon>
        <taxon>Mytilinae</taxon>
        <taxon>Mytilus</taxon>
    </lineage>
</organism>
<dbReference type="SUPFAM" id="SSF57903">
    <property type="entry name" value="FYVE/PHD zinc finger"/>
    <property type="match status" value="1"/>
</dbReference>
<dbReference type="Proteomes" id="UP000507470">
    <property type="component" value="Unassembled WGS sequence"/>
</dbReference>
<evidence type="ECO:0000256" key="1">
    <source>
        <dbReference type="SAM" id="MobiDB-lite"/>
    </source>
</evidence>
<evidence type="ECO:0000313" key="3">
    <source>
        <dbReference type="Proteomes" id="UP000507470"/>
    </source>
</evidence>
<keyword evidence="3" id="KW-1185">Reference proteome</keyword>
<dbReference type="InterPro" id="IPR011011">
    <property type="entry name" value="Znf_FYVE_PHD"/>
</dbReference>
<reference evidence="2 3" key="1">
    <citation type="submission" date="2020-06" db="EMBL/GenBank/DDBJ databases">
        <authorList>
            <person name="Li R."/>
            <person name="Bekaert M."/>
        </authorList>
    </citation>
    <scope>NUCLEOTIDE SEQUENCE [LARGE SCALE GENOMIC DNA]</scope>
    <source>
        <strain evidence="3">wild</strain>
    </source>
</reference>
<dbReference type="AlphaFoldDB" id="A0A6J8E0V7"/>
<feature type="region of interest" description="Disordered" evidence="1">
    <location>
        <begin position="124"/>
        <end position="169"/>
    </location>
</feature>
<evidence type="ECO:0000313" key="2">
    <source>
        <dbReference type="EMBL" id="CAC5412651.1"/>
    </source>
</evidence>
<proteinExistence type="predicted"/>
<dbReference type="EMBL" id="CACVKT020008080">
    <property type="protein sequence ID" value="CAC5412651.1"/>
    <property type="molecule type" value="Genomic_DNA"/>
</dbReference>
<sequence>MNLVNIFSGFRVTGIFPFKPNDIPIEAYEPSKHLCLMSVEASTENGNEVSNEQNQSRVTETANEEQPVSAVSPQVPSTSSEGNYLREILRTPGVVKKRTEKKTRRVTEARFLTERDFLDELKRKEGKDQRKKEREKKKKTKDLEQKLKKSSKAKKATKKRLAKNKENDRSLAKHQSDSCCTYCTWNYMDYHSNDGDWVKCTRCSDWYHESCTGKFWHELLHFVGNKH</sequence>
<name>A0A6J8E0V7_MYTCO</name>
<gene>
    <name evidence="2" type="ORF">MCOR_45641</name>
</gene>
<feature type="region of interest" description="Disordered" evidence="1">
    <location>
        <begin position="44"/>
        <end position="82"/>
    </location>
</feature>